<evidence type="ECO:0000313" key="6">
    <source>
        <dbReference type="Proteomes" id="UP000002051"/>
    </source>
</evidence>
<dbReference type="GO" id="GO:0005737">
    <property type="term" value="C:cytoplasm"/>
    <property type="evidence" value="ECO:0000318"/>
    <property type="project" value="GO_Central"/>
</dbReference>
<reference evidence="3 6" key="2">
    <citation type="journal article" date="2014" name="BMC Genomics">
        <title>An improved genome release (version Mt4.0) for the model legume Medicago truncatula.</title>
        <authorList>
            <person name="Tang H."/>
            <person name="Krishnakumar V."/>
            <person name="Bidwell S."/>
            <person name="Rosen B."/>
            <person name="Chan A."/>
            <person name="Zhou S."/>
            <person name="Gentzbittel L."/>
            <person name="Childs K.L."/>
            <person name="Yandell M."/>
            <person name="Gundlach H."/>
            <person name="Mayer K.F."/>
            <person name="Schwartz D.C."/>
            <person name="Town C.D."/>
        </authorList>
    </citation>
    <scope>GENOME REANNOTATION</scope>
    <source>
        <strain evidence="5 6">cv. Jemalong A17</strain>
    </source>
</reference>
<dbReference type="eggNOG" id="KOG1860">
    <property type="taxonomic scope" value="Eukaryota"/>
</dbReference>
<organism evidence="3 6">
    <name type="scientific">Medicago truncatula</name>
    <name type="common">Barrel medic</name>
    <name type="synonym">Medicago tribuloides</name>
    <dbReference type="NCBI Taxonomy" id="3880"/>
    <lineage>
        <taxon>Eukaryota</taxon>
        <taxon>Viridiplantae</taxon>
        <taxon>Streptophyta</taxon>
        <taxon>Embryophyta</taxon>
        <taxon>Tracheophyta</taxon>
        <taxon>Spermatophyta</taxon>
        <taxon>Magnoliopsida</taxon>
        <taxon>eudicotyledons</taxon>
        <taxon>Gunneridae</taxon>
        <taxon>Pentapetalae</taxon>
        <taxon>rosids</taxon>
        <taxon>fabids</taxon>
        <taxon>Fabales</taxon>
        <taxon>Fabaceae</taxon>
        <taxon>Papilionoideae</taxon>
        <taxon>50 kb inversion clade</taxon>
        <taxon>NPAAA clade</taxon>
        <taxon>Hologalegina</taxon>
        <taxon>IRL clade</taxon>
        <taxon>Trifolieae</taxon>
        <taxon>Medicago</taxon>
    </lineage>
</organism>
<accession>A0A0C3UYY0</accession>
<dbReference type="PROSITE" id="PS50250">
    <property type="entry name" value="PCI"/>
    <property type="match status" value="1"/>
</dbReference>
<evidence type="ECO:0000313" key="5">
    <source>
        <dbReference type="EnsemblPlants" id="AES64319"/>
    </source>
</evidence>
<dbReference type="FunFam" id="1.25.40.990:FF:000004">
    <property type="entry name" value="Putative peptidase C48 domain family protein"/>
    <property type="match status" value="1"/>
</dbReference>
<dbReference type="HOGENOM" id="CLU_003928_0_0_1"/>
<feature type="domain" description="PCI" evidence="2">
    <location>
        <begin position="549"/>
        <end position="737"/>
    </location>
</feature>
<dbReference type="InterPro" id="IPR000717">
    <property type="entry name" value="PCI_dom"/>
</dbReference>
<evidence type="ECO:0000259" key="2">
    <source>
        <dbReference type="PROSITE" id="PS50250"/>
    </source>
</evidence>
<dbReference type="InterPro" id="IPR045107">
    <property type="entry name" value="SAC3/GANP/THP3"/>
</dbReference>
<feature type="region of interest" description="Disordered" evidence="1">
    <location>
        <begin position="352"/>
        <end position="399"/>
    </location>
</feature>
<dbReference type="InterPro" id="IPR005062">
    <property type="entry name" value="SAC3/GANP/THP3_conserved"/>
</dbReference>
<feature type="region of interest" description="Disordered" evidence="1">
    <location>
        <begin position="275"/>
        <end position="335"/>
    </location>
</feature>
<accession>G7IFP4</accession>
<feature type="compositionally biased region" description="Basic and acidic residues" evidence="1">
    <location>
        <begin position="352"/>
        <end position="376"/>
    </location>
</feature>
<proteinExistence type="predicted"/>
<dbReference type="EMBL" id="PSQE01000002">
    <property type="protein sequence ID" value="RHN72372.1"/>
    <property type="molecule type" value="Genomic_DNA"/>
</dbReference>
<dbReference type="EMBL" id="CM001218">
    <property type="protein sequence ID" value="AES64319.2"/>
    <property type="molecule type" value="Genomic_DNA"/>
</dbReference>
<dbReference type="PaxDb" id="3880-AES64319"/>
<dbReference type="GO" id="GO:0070390">
    <property type="term" value="C:transcription export complex 2"/>
    <property type="evidence" value="ECO:0000318"/>
    <property type="project" value="GO_Central"/>
</dbReference>
<feature type="region of interest" description="Disordered" evidence="1">
    <location>
        <begin position="230"/>
        <end position="249"/>
    </location>
</feature>
<dbReference type="GO" id="GO:0006406">
    <property type="term" value="P:mRNA export from nucleus"/>
    <property type="evidence" value="ECO:0000318"/>
    <property type="project" value="GO_Central"/>
</dbReference>
<dbReference type="Pfam" id="PF03399">
    <property type="entry name" value="SAC3_GANP"/>
    <property type="match status" value="1"/>
</dbReference>
<dbReference type="OrthoDB" id="21502at2759"/>
<feature type="compositionally biased region" description="Polar residues" evidence="1">
    <location>
        <begin position="314"/>
        <end position="332"/>
    </location>
</feature>
<feature type="compositionally biased region" description="Polar residues" evidence="1">
    <location>
        <begin position="275"/>
        <end position="293"/>
    </location>
</feature>
<evidence type="ECO:0000313" key="4">
    <source>
        <dbReference type="EMBL" id="RHN72372.1"/>
    </source>
</evidence>
<sequence length="1550" mass="174094">MPNYTGFDQRSGPAGGPPNTRPFFGFSRPPPPSTHSSIEPPGWNDAQNLFHKGLGPQPSQRRTSATTLVASRGSATGVTAKVYRSPHLERNRSPPISYADIDDSMTGVTARVYTSPRERTRSPISYADIDDLRDPSQTVLKNNPPNLLTEEHGHLLPLKSQSPPLVPLNHQSSVQNFQGPSIPIQQPTLAPSTLDGQARLSVNSNFSIHPIQSPVSPYIDSQNHRPSFTKEFNNQGSKRTRSPPSSFTSIHENFNDAQKDFRRPSISARLGSTSNVLKTSPQSQLHQIPSPVSVSEDAGSRPIISTAPKRTRSPLPSFSASETFKGNSASLEDNSEHEMLAKAKRLERFKDELSKSKPNNDDVADHTASVSEKKYTEGNLMDSASDFTNGHGVSDNEDRETSNVIIGLCPDMCPESERGERERKGDLDQYERVGGDRNVTSKRLAVKKYTRTAEREASLIRPMPILKKTIGYLLTLLDQPYDERFLGIYNFLWDRMRAIRMDLRMQHIFNQGAITMLEQMIKLHIIAMHELCEYKKGEGFTEGFDAHLNIEQMNKASVELFQLYDDHRKKGVDIPTEKEFRGYYALLKLDKHPGYNVEPVELSLDLAKMAPEIRQTPEVLFARNVARACRVGNFIAFFRLARKATYLQACLMHAHFAKLRTQALASLHCGLQYNQGLPVGHVANWLAMEDEDIEGLLEYHGFLIKAFGEPYMVKEGLFLNADTAYPRKCSKLVHMKRSGKIVEDLSPSIHAESLPRETVKMIQTTKAYKHEPQTVSAAENDSSVQKLHEEIPDSKAIYSAMNGKSAKAFKKMQDVQDGVKDYDMASPHSSPLSFPFAKIMPEPQHTIIGSLKSTNSYINVGASPKRNSHSNVDIRPSEIIPKTVPPEISLANNFSLPPPAAQSVSKDESLFIHEEHEDNIHEVRESCHDEEVAEAKLKLFLRLWRRRVSKLRMLRLERQLASNAALDSLTLGPPVRYCTEKPGNFDKFDIDIMMRERYEKQENSWSRLNVSDVVGDTLARRNPDAKCLCWKIILCSQKSSAYEMGKAGLWLTSKFTPSSDDDDVAISSSGLVIWRKWIPSPTDIDPTCCLSVIRDTSVGSQDEVVSGASGILFLVSESISWKHQRVHLHNLLMSIPSGACLPLLILCDSYGSSSDIINELGLQDIDKLPVSSFLLVFLRENQQMKPLDGFFSDRQLREGLQWLAGESPSQPNIHCVKIRELVHTHISSFSGVQDIISNSKLSPNDCISLFNRALDCSIQEIVDAANSNPDGWPCPEIGLLDKSFDEDSRMVKRYLPTLGWSSNLKTQPIIYALQNCKLPAFNDDLSWLARGSKFGQEMENQKKQLVNCLYQYLTHTSNMMDISLAKQEVHIITQKWARLELCGSSYHVIPHWGMIFRRIFNWRLMGLSDKEVSTAYIFECRHHDVALQNVGFEACLSSSYHPDTSLDEMIVVCCNSPLPAIDMQPRPKALQHLQQMDFDYETTNSRDPERNLGLDELPNINTASTYGINNGNSEALVSRKPSKEAEKLSKLLEQVNLMQDGIGKKLSVYF</sequence>
<dbReference type="Gene3D" id="1.25.40.990">
    <property type="match status" value="1"/>
</dbReference>
<dbReference type="EnsemblPlants" id="AES64319">
    <property type="protein sequence ID" value="AES64319"/>
    <property type="gene ID" value="MTR_2g020960"/>
</dbReference>
<dbReference type="KEGG" id="mtr:11441873"/>
<dbReference type="Proteomes" id="UP000002051">
    <property type="component" value="Chromosome 2"/>
</dbReference>
<name>G7IFP4_MEDTR</name>
<keyword evidence="6" id="KW-1185">Reference proteome</keyword>
<feature type="region of interest" description="Disordered" evidence="1">
    <location>
        <begin position="1"/>
        <end position="75"/>
    </location>
</feature>
<dbReference type="STRING" id="3880.G7IFP4"/>
<dbReference type="Gramene" id="rna8075">
    <property type="protein sequence ID" value="RHN72372.1"/>
    <property type="gene ID" value="gene8075"/>
</dbReference>
<dbReference type="PANTHER" id="PTHR12436:SF17">
    <property type="entry name" value="SAC3 FAMILY PROTEIN B"/>
    <property type="match status" value="1"/>
</dbReference>
<protein>
    <submittedName>
        <fullName evidence="3">SAC3/GANP/Nin1/mts3/eIF-3 p25 family protein</fullName>
    </submittedName>
</protein>
<reference evidence="3 6" key="1">
    <citation type="journal article" date="2011" name="Nature">
        <title>The Medicago genome provides insight into the evolution of rhizobial symbioses.</title>
        <authorList>
            <person name="Young N.D."/>
            <person name="Debelle F."/>
            <person name="Oldroyd G.E."/>
            <person name="Geurts R."/>
            <person name="Cannon S.B."/>
            <person name="Udvardi M.K."/>
            <person name="Benedito V.A."/>
            <person name="Mayer K.F."/>
            <person name="Gouzy J."/>
            <person name="Schoof H."/>
            <person name="Van de Peer Y."/>
            <person name="Proost S."/>
            <person name="Cook D.R."/>
            <person name="Meyers B.C."/>
            <person name="Spannagl M."/>
            <person name="Cheung F."/>
            <person name="De Mita S."/>
            <person name="Krishnakumar V."/>
            <person name="Gundlach H."/>
            <person name="Zhou S."/>
            <person name="Mudge J."/>
            <person name="Bharti A.K."/>
            <person name="Murray J.D."/>
            <person name="Naoumkina M.A."/>
            <person name="Rosen B."/>
            <person name="Silverstein K.A."/>
            <person name="Tang H."/>
            <person name="Rombauts S."/>
            <person name="Zhao P.X."/>
            <person name="Zhou P."/>
            <person name="Barbe V."/>
            <person name="Bardou P."/>
            <person name="Bechner M."/>
            <person name="Bellec A."/>
            <person name="Berger A."/>
            <person name="Berges H."/>
            <person name="Bidwell S."/>
            <person name="Bisseling T."/>
            <person name="Choisne N."/>
            <person name="Couloux A."/>
            <person name="Denny R."/>
            <person name="Deshpande S."/>
            <person name="Dai X."/>
            <person name="Doyle J.J."/>
            <person name="Dudez A.M."/>
            <person name="Farmer A.D."/>
            <person name="Fouteau S."/>
            <person name="Franken C."/>
            <person name="Gibelin C."/>
            <person name="Gish J."/>
            <person name="Goldstein S."/>
            <person name="Gonzalez A.J."/>
            <person name="Green P.J."/>
            <person name="Hallab A."/>
            <person name="Hartog M."/>
            <person name="Hua A."/>
            <person name="Humphray S.J."/>
            <person name="Jeong D.H."/>
            <person name="Jing Y."/>
            <person name="Jocker A."/>
            <person name="Kenton S.M."/>
            <person name="Kim D.J."/>
            <person name="Klee K."/>
            <person name="Lai H."/>
            <person name="Lang C."/>
            <person name="Lin S."/>
            <person name="Macmil S.L."/>
            <person name="Magdelenat G."/>
            <person name="Matthews L."/>
            <person name="McCorrison J."/>
            <person name="Monaghan E.L."/>
            <person name="Mun J.H."/>
            <person name="Najar F.Z."/>
            <person name="Nicholson C."/>
            <person name="Noirot C."/>
            <person name="O'Bleness M."/>
            <person name="Paule C.R."/>
            <person name="Poulain J."/>
            <person name="Prion F."/>
            <person name="Qin B."/>
            <person name="Qu C."/>
            <person name="Retzel E.F."/>
            <person name="Riddle C."/>
            <person name="Sallet E."/>
            <person name="Samain S."/>
            <person name="Samson N."/>
            <person name="Sanders I."/>
            <person name="Saurat O."/>
            <person name="Scarpelli C."/>
            <person name="Schiex T."/>
            <person name="Segurens B."/>
            <person name="Severin A.J."/>
            <person name="Sherrier D.J."/>
            <person name="Shi R."/>
            <person name="Sims S."/>
            <person name="Singer S.R."/>
            <person name="Sinharoy S."/>
            <person name="Sterck L."/>
            <person name="Viollet A."/>
            <person name="Wang B.B."/>
            <person name="Wang K."/>
            <person name="Wang M."/>
            <person name="Wang X."/>
            <person name="Warfsmann J."/>
            <person name="Weissenbach J."/>
            <person name="White D.D."/>
            <person name="White J.D."/>
            <person name="Wiley G.B."/>
            <person name="Wincker P."/>
            <person name="Xing Y."/>
            <person name="Yang L."/>
            <person name="Yao Z."/>
            <person name="Ying F."/>
            <person name="Zhai J."/>
            <person name="Zhou L."/>
            <person name="Zuber A."/>
            <person name="Denarie J."/>
            <person name="Dixon R.A."/>
            <person name="May G.D."/>
            <person name="Schwartz D.C."/>
            <person name="Rogers J."/>
            <person name="Quetier F."/>
            <person name="Town C.D."/>
            <person name="Roe B.A."/>
        </authorList>
    </citation>
    <scope>NUCLEOTIDE SEQUENCE [LARGE SCALE GENOMIC DNA]</scope>
    <source>
        <strain evidence="3">A17</strain>
        <strain evidence="5 6">cv. Jemalong A17</strain>
    </source>
</reference>
<reference evidence="4" key="4">
    <citation type="journal article" date="2018" name="Nat. Plants">
        <title>Whole-genome landscape of Medicago truncatula symbiotic genes.</title>
        <authorList>
            <person name="Pecrix Y."/>
            <person name="Gamas P."/>
            <person name="Carrere S."/>
        </authorList>
    </citation>
    <scope>NUCLEOTIDE SEQUENCE</scope>
    <source>
        <tissue evidence="4">Leaves</tissue>
    </source>
</reference>
<evidence type="ECO:0000256" key="1">
    <source>
        <dbReference type="SAM" id="MobiDB-lite"/>
    </source>
</evidence>
<reference evidence="5" key="3">
    <citation type="submission" date="2015-04" db="UniProtKB">
        <authorList>
            <consortium name="EnsemblPlants"/>
        </authorList>
    </citation>
    <scope>IDENTIFICATION</scope>
    <source>
        <strain evidence="5">cv. Jemalong A17</strain>
    </source>
</reference>
<evidence type="ECO:0000313" key="3">
    <source>
        <dbReference type="EMBL" id="AES64319.2"/>
    </source>
</evidence>
<dbReference type="PANTHER" id="PTHR12436">
    <property type="entry name" value="80 KDA MCM3-ASSOCIATED PROTEIN"/>
    <property type="match status" value="1"/>
</dbReference>
<dbReference type="Proteomes" id="UP000265566">
    <property type="component" value="Chromosome 2"/>
</dbReference>
<dbReference type="GO" id="GO:0005634">
    <property type="term" value="C:nucleus"/>
    <property type="evidence" value="ECO:0000318"/>
    <property type="project" value="GO_Central"/>
</dbReference>
<feature type="compositionally biased region" description="Polar residues" evidence="1">
    <location>
        <begin position="57"/>
        <end position="75"/>
    </location>
</feature>
<gene>
    <name evidence="5" type="primary">11441873</name>
    <name evidence="3" type="ordered locus">MTR_2g020960</name>
    <name evidence="4" type="ORF">MtrunA17_Chr2g0286941</name>
</gene>